<dbReference type="OrthoDB" id="7554925at2"/>
<reference evidence="2 3" key="2">
    <citation type="submission" date="2015-02" db="EMBL/GenBank/DDBJ databases">
        <title>The complete genome of Sphingomonas hengshuiensis sp. WHSC-8 isolated from soil of Hengshui Lake.</title>
        <authorList>
            <person name="Wei S."/>
            <person name="Guo J."/>
            <person name="Su C."/>
            <person name="Wu R."/>
            <person name="Zhang Z."/>
            <person name="Liang K."/>
            <person name="Li H."/>
            <person name="Wang T."/>
            <person name="Liu H."/>
            <person name="Zhang C."/>
            <person name="Li Z."/>
            <person name="Wang Q."/>
            <person name="Meng J."/>
        </authorList>
    </citation>
    <scope>NUCLEOTIDE SEQUENCE [LARGE SCALE GENOMIC DNA]</scope>
    <source>
        <strain evidence="2 3">WHSC-8</strain>
    </source>
</reference>
<evidence type="ECO:0000313" key="3">
    <source>
        <dbReference type="Proteomes" id="UP000032300"/>
    </source>
</evidence>
<feature type="transmembrane region" description="Helical" evidence="1">
    <location>
        <begin position="141"/>
        <end position="159"/>
    </location>
</feature>
<feature type="transmembrane region" description="Helical" evidence="1">
    <location>
        <begin position="210"/>
        <end position="230"/>
    </location>
</feature>
<keyword evidence="1" id="KW-0812">Transmembrane</keyword>
<dbReference type="Proteomes" id="UP000032300">
    <property type="component" value="Chromosome"/>
</dbReference>
<feature type="transmembrane region" description="Helical" evidence="1">
    <location>
        <begin position="64"/>
        <end position="90"/>
    </location>
</feature>
<proteinExistence type="predicted"/>
<gene>
    <name evidence="2" type="ORF">TS85_02340</name>
</gene>
<evidence type="ECO:0000313" key="2">
    <source>
        <dbReference type="EMBL" id="AJP70906.1"/>
    </source>
</evidence>
<reference evidence="2 3" key="1">
    <citation type="journal article" date="2015" name="Int. J. Syst. Evol. Microbiol.">
        <title>Sphingomonas hengshuiensis sp. nov., isolated from lake wetland.</title>
        <authorList>
            <person name="Wei S."/>
            <person name="Wang T."/>
            <person name="Liu H."/>
            <person name="Zhang C."/>
            <person name="Guo J."/>
            <person name="Wang Q."/>
            <person name="Liang K."/>
            <person name="Zhang Z."/>
        </authorList>
    </citation>
    <scope>NUCLEOTIDE SEQUENCE [LARGE SCALE GENOMIC DNA]</scope>
    <source>
        <strain evidence="2 3">WHSC-8</strain>
    </source>
</reference>
<keyword evidence="1" id="KW-0472">Membrane</keyword>
<accession>A0A7U5CUR2</accession>
<protein>
    <recommendedName>
        <fullName evidence="4">Glycerophosphoryl diester phosphodiesterase membrane domain-containing protein</fullName>
    </recommendedName>
</protein>
<evidence type="ECO:0000256" key="1">
    <source>
        <dbReference type="SAM" id="Phobius"/>
    </source>
</evidence>
<name>A0A7U5CUR2_9SPHN</name>
<feature type="transmembrane region" description="Helical" evidence="1">
    <location>
        <begin position="22"/>
        <end position="44"/>
    </location>
</feature>
<feature type="transmembrane region" description="Helical" evidence="1">
    <location>
        <begin position="111"/>
        <end position="135"/>
    </location>
</feature>
<feature type="transmembrane region" description="Helical" evidence="1">
    <location>
        <begin position="171"/>
        <end position="198"/>
    </location>
</feature>
<keyword evidence="1" id="KW-1133">Transmembrane helix</keyword>
<keyword evidence="3" id="KW-1185">Reference proteome</keyword>
<sequence>MKFTLAGIFVAAAAMWRAERELLLALGGVFFALPMLAMTLMLAASGFPGAIQPEQAGAAMEAFYAANLIPLLCANAVLDFGTFAVLNLFLQGGGRTLGEVLVASLKRFVPFLLISYLASMAVGLGLSLLVFPGLFLFARSWLIGPAYAAAPEAGVMAAVRNGIRRSAGLNWVTILAASFLVVLAALFAILTATALVALLGSFVSERVVSVIGYILIAAGGGLAWTFLAVLRVAAYRAASRDTGASSGM</sequence>
<organism evidence="2 3">
    <name type="scientific">Sphingomonas hengshuiensis</name>
    <dbReference type="NCBI Taxonomy" id="1609977"/>
    <lineage>
        <taxon>Bacteria</taxon>
        <taxon>Pseudomonadati</taxon>
        <taxon>Pseudomonadota</taxon>
        <taxon>Alphaproteobacteria</taxon>
        <taxon>Sphingomonadales</taxon>
        <taxon>Sphingomonadaceae</taxon>
        <taxon>Sphingomonas</taxon>
    </lineage>
</organism>
<evidence type="ECO:0008006" key="4">
    <source>
        <dbReference type="Google" id="ProtNLM"/>
    </source>
</evidence>
<dbReference type="EMBL" id="CP010836">
    <property type="protein sequence ID" value="AJP70906.1"/>
    <property type="molecule type" value="Genomic_DNA"/>
</dbReference>
<dbReference type="AlphaFoldDB" id="A0A7U5CUR2"/>
<dbReference type="RefSeq" id="WP_044330200.1">
    <property type="nucleotide sequence ID" value="NZ_CP010836.1"/>
</dbReference>
<dbReference type="KEGG" id="sphi:TS85_02340"/>